<dbReference type="HOGENOM" id="CLU_1612375_0_0_1"/>
<accession>R7TXX1</accession>
<dbReference type="Proteomes" id="UP000014760">
    <property type="component" value="Unassembled WGS sequence"/>
</dbReference>
<keyword evidence="4" id="KW-0238">DNA-binding</keyword>
<name>R7TXX1_CAPTE</name>
<reference evidence="9" key="1">
    <citation type="submission" date="2012-12" db="EMBL/GenBank/DDBJ databases">
        <authorList>
            <person name="Hellsten U."/>
            <person name="Grimwood J."/>
            <person name="Chapman J.A."/>
            <person name="Shapiro H."/>
            <person name="Aerts A."/>
            <person name="Otillar R.P."/>
            <person name="Terry A.Y."/>
            <person name="Boore J.L."/>
            <person name="Simakov O."/>
            <person name="Marletaz F."/>
            <person name="Cho S.-J."/>
            <person name="Edsinger-Gonzales E."/>
            <person name="Havlak P."/>
            <person name="Kuo D.-H."/>
            <person name="Larsson T."/>
            <person name="Lv J."/>
            <person name="Arendt D."/>
            <person name="Savage R."/>
            <person name="Osoegawa K."/>
            <person name="de Jong P."/>
            <person name="Lindberg D.R."/>
            <person name="Seaver E.C."/>
            <person name="Weisblat D.A."/>
            <person name="Putnam N.H."/>
            <person name="Grigoriev I.V."/>
            <person name="Rokhsar D.S."/>
        </authorList>
    </citation>
    <scope>NUCLEOTIDE SEQUENCE</scope>
    <source>
        <strain evidence="9">I ESC-2004</strain>
    </source>
</reference>
<protein>
    <recommendedName>
        <fullName evidence="5">THAP-type domain-containing protein</fullName>
    </recommendedName>
</protein>
<dbReference type="EMBL" id="AMQN01001992">
    <property type="status" value="NOT_ANNOTATED_CDS"/>
    <property type="molecule type" value="Genomic_DNA"/>
</dbReference>
<organism evidence="7">
    <name type="scientific">Capitella teleta</name>
    <name type="common">Polychaete worm</name>
    <dbReference type="NCBI Taxonomy" id="283909"/>
    <lineage>
        <taxon>Eukaryota</taxon>
        <taxon>Metazoa</taxon>
        <taxon>Spiralia</taxon>
        <taxon>Lophotrochozoa</taxon>
        <taxon>Annelida</taxon>
        <taxon>Polychaeta</taxon>
        <taxon>Sedentaria</taxon>
        <taxon>Scolecida</taxon>
        <taxon>Capitellidae</taxon>
        <taxon>Capitella</taxon>
    </lineage>
</organism>
<dbReference type="EnsemblMetazoa" id="CapteT191808">
    <property type="protein sequence ID" value="CapteP191808"/>
    <property type="gene ID" value="CapteG191808"/>
</dbReference>
<reference evidence="8" key="3">
    <citation type="submission" date="2015-06" db="UniProtKB">
        <authorList>
            <consortium name="EnsemblMetazoa"/>
        </authorList>
    </citation>
    <scope>IDENTIFICATION</scope>
</reference>
<dbReference type="AlphaFoldDB" id="R7TXX1"/>
<dbReference type="GO" id="GO:0008270">
    <property type="term" value="F:zinc ion binding"/>
    <property type="evidence" value="ECO:0007669"/>
    <property type="project" value="UniProtKB-KW"/>
</dbReference>
<evidence type="ECO:0000256" key="4">
    <source>
        <dbReference type="ARBA" id="ARBA00023125"/>
    </source>
</evidence>
<evidence type="ECO:0000313" key="9">
    <source>
        <dbReference type="Proteomes" id="UP000014760"/>
    </source>
</evidence>
<dbReference type="EnsemblMetazoa" id="CapteT211796">
    <property type="protein sequence ID" value="CapteP211796"/>
    <property type="gene ID" value="CapteG211796"/>
</dbReference>
<evidence type="ECO:0000256" key="2">
    <source>
        <dbReference type="ARBA" id="ARBA00022771"/>
    </source>
</evidence>
<dbReference type="GO" id="GO:0003677">
    <property type="term" value="F:DNA binding"/>
    <property type="evidence" value="ECO:0007669"/>
    <property type="project" value="UniProtKB-KW"/>
</dbReference>
<sequence>MHKFPDSHRNRERCLKWLAYLRSDHLNVENIKNAKVCSCHLEPEAYNCPTNIENMDAVTRVASLFSGSSWTKKPHSGSRPRVLERHRKALLLPQQQQYLCHPGPVSSHISRASGIMSPLRKCTLRLMVFSRSAAAAMRLYVISDRDLPRDKLPFSLGKPTYISLL</sequence>
<keyword evidence="3" id="KW-0862">Zinc</keyword>
<proteinExistence type="predicted"/>
<keyword evidence="2" id="KW-0863">Zinc-finger</keyword>
<evidence type="ECO:0000313" key="7">
    <source>
        <dbReference type="EMBL" id="ELT98763.1"/>
    </source>
</evidence>
<keyword evidence="9" id="KW-1185">Reference proteome</keyword>
<feature type="domain" description="THAP-type" evidence="5">
    <location>
        <begin position="1"/>
        <end position="50"/>
    </location>
</feature>
<keyword evidence="1" id="KW-0479">Metal-binding</keyword>
<evidence type="ECO:0000259" key="5">
    <source>
        <dbReference type="Pfam" id="PF05485"/>
    </source>
</evidence>
<dbReference type="EMBL" id="AMQN01003589">
    <property type="status" value="NOT_ANNOTATED_CDS"/>
    <property type="molecule type" value="Genomic_DNA"/>
</dbReference>
<reference evidence="7 9" key="2">
    <citation type="journal article" date="2013" name="Nature">
        <title>Insights into bilaterian evolution from three spiralian genomes.</title>
        <authorList>
            <person name="Simakov O."/>
            <person name="Marletaz F."/>
            <person name="Cho S.J."/>
            <person name="Edsinger-Gonzales E."/>
            <person name="Havlak P."/>
            <person name="Hellsten U."/>
            <person name="Kuo D.H."/>
            <person name="Larsson T."/>
            <person name="Lv J."/>
            <person name="Arendt D."/>
            <person name="Savage R."/>
            <person name="Osoegawa K."/>
            <person name="de Jong P."/>
            <person name="Grimwood J."/>
            <person name="Chapman J.A."/>
            <person name="Shapiro H."/>
            <person name="Aerts A."/>
            <person name="Otillar R.P."/>
            <person name="Terry A.Y."/>
            <person name="Boore J.L."/>
            <person name="Grigoriev I.V."/>
            <person name="Lindberg D.R."/>
            <person name="Seaver E.C."/>
            <person name="Weisblat D.A."/>
            <person name="Putnam N.H."/>
            <person name="Rokhsar D.S."/>
        </authorList>
    </citation>
    <scope>NUCLEOTIDE SEQUENCE</scope>
    <source>
        <strain evidence="7 9">I ESC-2004</strain>
    </source>
</reference>
<dbReference type="EMBL" id="KB312171">
    <property type="protein sequence ID" value="ELT87772.1"/>
    <property type="molecule type" value="Genomic_DNA"/>
</dbReference>
<dbReference type="SUPFAM" id="SSF57716">
    <property type="entry name" value="Glucocorticoid receptor-like (DNA-binding domain)"/>
    <property type="match status" value="1"/>
</dbReference>
<evidence type="ECO:0000313" key="8">
    <source>
        <dbReference type="EnsemblMetazoa" id="CapteP191808"/>
    </source>
</evidence>
<evidence type="ECO:0000256" key="3">
    <source>
        <dbReference type="ARBA" id="ARBA00022833"/>
    </source>
</evidence>
<gene>
    <name evidence="7" type="ORF">CAPTEDRAFT_191808</name>
    <name evidence="6" type="ORF">CAPTEDRAFT_211796</name>
</gene>
<dbReference type="EMBL" id="KB307554">
    <property type="protein sequence ID" value="ELT98763.1"/>
    <property type="molecule type" value="Genomic_DNA"/>
</dbReference>
<dbReference type="InterPro" id="IPR006612">
    <property type="entry name" value="THAP_Znf"/>
</dbReference>
<dbReference type="Pfam" id="PF05485">
    <property type="entry name" value="THAP"/>
    <property type="match status" value="1"/>
</dbReference>
<evidence type="ECO:0000256" key="1">
    <source>
        <dbReference type="ARBA" id="ARBA00022723"/>
    </source>
</evidence>
<evidence type="ECO:0000313" key="6">
    <source>
        <dbReference type="EMBL" id="ELT87772.1"/>
    </source>
</evidence>